<dbReference type="InterPro" id="IPR051260">
    <property type="entry name" value="Diverse_substr_monoxygenases"/>
</dbReference>
<dbReference type="InterPro" id="IPR036661">
    <property type="entry name" value="Luciferase-like_sf"/>
</dbReference>
<keyword evidence="2 6" id="KW-0288">FMN</keyword>
<dbReference type="Pfam" id="PF00296">
    <property type="entry name" value="Bac_luciferase"/>
    <property type="match status" value="1"/>
</dbReference>
<evidence type="ECO:0000259" key="8">
    <source>
        <dbReference type="Pfam" id="PF00296"/>
    </source>
</evidence>
<dbReference type="PANTHER" id="PTHR30011:SF16">
    <property type="entry name" value="C2H2 FINGER DOMAIN TRANSCRIPTION FACTOR (EUROFUNG)-RELATED"/>
    <property type="match status" value="1"/>
</dbReference>
<feature type="binding site" evidence="6">
    <location>
        <position position="102"/>
    </location>
    <ligand>
        <name>FMN</name>
        <dbReference type="ChEBI" id="CHEBI:58210"/>
    </ligand>
</feature>
<evidence type="ECO:0000256" key="5">
    <source>
        <dbReference type="ARBA" id="ARBA00033748"/>
    </source>
</evidence>
<feature type="domain" description="Luciferase-like" evidence="8">
    <location>
        <begin position="29"/>
        <end position="388"/>
    </location>
</feature>
<accession>A0A1M5Q7E9</accession>
<dbReference type="Proteomes" id="UP000190675">
    <property type="component" value="Chromosome I"/>
</dbReference>
<feature type="region of interest" description="Disordered" evidence="7">
    <location>
        <begin position="435"/>
        <end position="455"/>
    </location>
</feature>
<feature type="binding site" evidence="6">
    <location>
        <position position="227"/>
    </location>
    <ligand>
        <name>FMN</name>
        <dbReference type="ChEBI" id="CHEBI:58210"/>
    </ligand>
</feature>
<proteinExistence type="inferred from homology"/>
<dbReference type="PIRSF" id="PIRSF000337">
    <property type="entry name" value="NTA_MOA"/>
    <property type="match status" value="1"/>
</dbReference>
<evidence type="ECO:0000256" key="6">
    <source>
        <dbReference type="PIRSR" id="PIRSR000337-1"/>
    </source>
</evidence>
<dbReference type="GO" id="GO:0016705">
    <property type="term" value="F:oxidoreductase activity, acting on paired donors, with incorporation or reduction of molecular oxygen"/>
    <property type="evidence" value="ECO:0007669"/>
    <property type="project" value="InterPro"/>
</dbReference>
<organism evidence="9 10">
    <name type="scientific">Bradyrhizobium erythrophlei</name>
    <dbReference type="NCBI Taxonomy" id="1437360"/>
    <lineage>
        <taxon>Bacteria</taxon>
        <taxon>Pseudomonadati</taxon>
        <taxon>Pseudomonadota</taxon>
        <taxon>Alphaproteobacteria</taxon>
        <taxon>Hyphomicrobiales</taxon>
        <taxon>Nitrobacteraceae</taxon>
        <taxon>Bradyrhizobium</taxon>
    </lineage>
</organism>
<dbReference type="Gene3D" id="3.20.20.30">
    <property type="entry name" value="Luciferase-like domain"/>
    <property type="match status" value="1"/>
</dbReference>
<keyword evidence="3" id="KW-0560">Oxidoreductase</keyword>
<dbReference type="PANTHER" id="PTHR30011">
    <property type="entry name" value="ALKANESULFONATE MONOOXYGENASE-RELATED"/>
    <property type="match status" value="1"/>
</dbReference>
<comment type="similarity">
    <text evidence="5">Belongs to the NtaA/SnaA/DszA monooxygenase family.</text>
</comment>
<evidence type="ECO:0000313" key="10">
    <source>
        <dbReference type="Proteomes" id="UP000190675"/>
    </source>
</evidence>
<sequence length="455" mass="50864">MIMSKKQMVIGALIHANGSHAASWLMDEARPHASTDIDYYREMAQLAERGKFDFFFIADTPAARTENLKVWSRSPLFMNVLEPITLLSAIAGATTRIGLGATASTSFFEPYNLARQFASLDHISHGRAAWNVVTSANDYAARNFGLDRLPPHADRYAKAKEFVDVVEALWDTWEDGAFVYDKTTCLSFLPEKQHLLDHKGKYFTVHGALNLERSPQGRPVIIQAGASDTGKDFAAEYAEVVFGSSGNLEGAKAFYRELKERIGKFGRRPEDLKIASGISVVIGETEQEARDKLESWQDLIHPDVGVMRLGMDLETDLSDLPLDEPVPKHRVPTSSNHHQAYFNEIAGMIREGLTLREIAKRYNRNKATFCGTVKQIADHMEHWIEAGACDGFMISFVALPSTLSDFVEKVVPELQRRGVFRQDYEGRTLREHLGLSRPDNRYASSTPASPVAKRA</sequence>
<evidence type="ECO:0000256" key="4">
    <source>
        <dbReference type="ARBA" id="ARBA00023033"/>
    </source>
</evidence>
<dbReference type="GO" id="GO:0004497">
    <property type="term" value="F:monooxygenase activity"/>
    <property type="evidence" value="ECO:0007669"/>
    <property type="project" value="UniProtKB-KW"/>
</dbReference>
<dbReference type="CDD" id="cd01095">
    <property type="entry name" value="Nitrilotriacetate_monoxgenase"/>
    <property type="match status" value="1"/>
</dbReference>
<keyword evidence="4 9" id="KW-0503">Monooxygenase</keyword>
<evidence type="ECO:0000313" key="9">
    <source>
        <dbReference type="EMBL" id="SHH09922.1"/>
    </source>
</evidence>
<dbReference type="AlphaFoldDB" id="A0A1M5Q7E9"/>
<keyword evidence="1 6" id="KW-0285">Flavoprotein</keyword>
<reference evidence="9 10" key="1">
    <citation type="submission" date="2016-11" db="EMBL/GenBank/DDBJ databases">
        <authorList>
            <person name="Jaros S."/>
            <person name="Januszkiewicz K."/>
            <person name="Wedrychowicz H."/>
        </authorList>
    </citation>
    <scope>NUCLEOTIDE SEQUENCE [LARGE SCALE GENOMIC DNA]</scope>
    <source>
        <strain evidence="9 10">GAS242</strain>
    </source>
</reference>
<dbReference type="EMBL" id="LT670818">
    <property type="protein sequence ID" value="SHH09922.1"/>
    <property type="molecule type" value="Genomic_DNA"/>
</dbReference>
<evidence type="ECO:0000256" key="3">
    <source>
        <dbReference type="ARBA" id="ARBA00023002"/>
    </source>
</evidence>
<dbReference type="InterPro" id="IPR011251">
    <property type="entry name" value="Luciferase-like_dom"/>
</dbReference>
<feature type="binding site" evidence="6">
    <location>
        <position position="59"/>
    </location>
    <ligand>
        <name>FMN</name>
        <dbReference type="ChEBI" id="CHEBI:58210"/>
    </ligand>
</feature>
<protein>
    <submittedName>
        <fullName evidence="9">FMN-dependent oxidoreductase, nitrilotriacetate monooxygenase family</fullName>
    </submittedName>
</protein>
<dbReference type="NCBIfam" id="TIGR03860">
    <property type="entry name" value="FMN_nitrolo"/>
    <property type="match status" value="1"/>
</dbReference>
<feature type="binding site" evidence="6">
    <location>
        <position position="152"/>
    </location>
    <ligand>
        <name>FMN</name>
        <dbReference type="ChEBI" id="CHEBI:58210"/>
    </ligand>
</feature>
<evidence type="ECO:0000256" key="1">
    <source>
        <dbReference type="ARBA" id="ARBA00022630"/>
    </source>
</evidence>
<evidence type="ECO:0000256" key="2">
    <source>
        <dbReference type="ARBA" id="ARBA00022643"/>
    </source>
</evidence>
<feature type="binding site" evidence="6">
    <location>
        <position position="156"/>
    </location>
    <ligand>
        <name>FMN</name>
        <dbReference type="ChEBI" id="CHEBI:58210"/>
    </ligand>
</feature>
<gene>
    <name evidence="9" type="ORF">SAMN05444169_5738</name>
</gene>
<dbReference type="SUPFAM" id="SSF51679">
    <property type="entry name" value="Bacterial luciferase-like"/>
    <property type="match status" value="1"/>
</dbReference>
<evidence type="ECO:0000256" key="7">
    <source>
        <dbReference type="SAM" id="MobiDB-lite"/>
    </source>
</evidence>
<dbReference type="InterPro" id="IPR016215">
    <property type="entry name" value="NTA_MOA"/>
</dbReference>
<name>A0A1M5Q7E9_9BRAD</name>